<sequence length="71" mass="7388">MTRIALIIGSLSRLSLNRSVAGHIAAQAPAGVEVEEVAIYAVIPVQSGMTPFRQNPGICKGFKPANAKQAA</sequence>
<gene>
    <name evidence="1" type="ORF">MB824_09835</name>
</gene>
<keyword evidence="2" id="KW-1185">Reference proteome</keyword>
<dbReference type="Proteomes" id="UP001298424">
    <property type="component" value="Unassembled WGS sequence"/>
</dbReference>
<dbReference type="RefSeq" id="WP_238748340.1">
    <property type="nucleotide sequence ID" value="NZ_JAKOOW010000035.1"/>
</dbReference>
<organism evidence="1 2">
    <name type="scientific">Kingella pumchi</name>
    <dbReference type="NCBI Taxonomy" id="2779506"/>
    <lineage>
        <taxon>Bacteria</taxon>
        <taxon>Pseudomonadati</taxon>
        <taxon>Pseudomonadota</taxon>
        <taxon>Betaproteobacteria</taxon>
        <taxon>Neisseriales</taxon>
        <taxon>Neisseriaceae</taxon>
        <taxon>Kingella</taxon>
    </lineage>
</organism>
<reference evidence="1 2" key="1">
    <citation type="submission" date="2022-02" db="EMBL/GenBank/DDBJ databases">
        <title>Genome sequence data of Kingella unionensis sp. nov. strain CICC 24913 (CCUG 75125).</title>
        <authorList>
            <person name="Xiao M."/>
        </authorList>
    </citation>
    <scope>NUCLEOTIDE SEQUENCE [LARGE SCALE GENOMIC DNA]</scope>
    <source>
        <strain evidence="1 2">CICC 24913</strain>
    </source>
</reference>
<name>A0ABS9NPS4_9NEIS</name>
<protein>
    <submittedName>
        <fullName evidence="1">NAD(P)H-dependent oxidoreductase</fullName>
    </submittedName>
</protein>
<comment type="caution">
    <text evidence="1">The sequence shown here is derived from an EMBL/GenBank/DDBJ whole genome shotgun (WGS) entry which is preliminary data.</text>
</comment>
<dbReference type="InterPro" id="IPR029039">
    <property type="entry name" value="Flavoprotein-like_sf"/>
</dbReference>
<proteinExistence type="predicted"/>
<evidence type="ECO:0000313" key="2">
    <source>
        <dbReference type="Proteomes" id="UP001298424"/>
    </source>
</evidence>
<evidence type="ECO:0000313" key="1">
    <source>
        <dbReference type="EMBL" id="MCG6504795.1"/>
    </source>
</evidence>
<dbReference type="SUPFAM" id="SSF52218">
    <property type="entry name" value="Flavoproteins"/>
    <property type="match status" value="1"/>
</dbReference>
<accession>A0ABS9NPS4</accession>
<dbReference type="EMBL" id="JAKOOW010000035">
    <property type="protein sequence ID" value="MCG6504795.1"/>
    <property type="molecule type" value="Genomic_DNA"/>
</dbReference>
<dbReference type="Gene3D" id="3.40.50.360">
    <property type="match status" value="1"/>
</dbReference>